<evidence type="ECO:0000256" key="5">
    <source>
        <dbReference type="ARBA" id="ARBA00023015"/>
    </source>
</evidence>
<dbReference type="GO" id="GO:0046872">
    <property type="term" value="F:metal ion binding"/>
    <property type="evidence" value="ECO:0007669"/>
    <property type="project" value="UniProtKB-KW"/>
</dbReference>
<evidence type="ECO:0000256" key="3">
    <source>
        <dbReference type="ARBA" id="ARBA00023004"/>
    </source>
</evidence>
<evidence type="ECO:0000256" key="7">
    <source>
        <dbReference type="ARBA" id="ARBA00023163"/>
    </source>
</evidence>
<dbReference type="PANTHER" id="PTHR30204:SF0">
    <property type="entry name" value="REDOX-SENSITIVE TRANSCRIPTIONAL ACTIVATOR SOXR"/>
    <property type="match status" value="1"/>
</dbReference>
<dbReference type="PROSITE" id="PS50937">
    <property type="entry name" value="HTH_MERR_2"/>
    <property type="match status" value="1"/>
</dbReference>
<dbReference type="InterPro" id="IPR000551">
    <property type="entry name" value="MerR-type_HTH_dom"/>
</dbReference>
<keyword evidence="1" id="KW-0001">2Fe-2S</keyword>
<name>A0A367YZL8_9ACTN</name>
<dbReference type="PRINTS" id="PR00040">
    <property type="entry name" value="HTHMERR"/>
</dbReference>
<dbReference type="NCBIfam" id="TIGR01950">
    <property type="entry name" value="SoxR"/>
    <property type="match status" value="1"/>
</dbReference>
<protein>
    <submittedName>
        <fullName evidence="9">Redox-sensitive transcriptional activator SoxR</fullName>
    </submittedName>
</protein>
<evidence type="ECO:0000259" key="8">
    <source>
        <dbReference type="PROSITE" id="PS50937"/>
    </source>
</evidence>
<dbReference type="GO" id="GO:0006979">
    <property type="term" value="P:response to oxidative stress"/>
    <property type="evidence" value="ECO:0007669"/>
    <property type="project" value="InterPro"/>
</dbReference>
<keyword evidence="6" id="KW-0238">DNA-binding</keyword>
<evidence type="ECO:0000256" key="4">
    <source>
        <dbReference type="ARBA" id="ARBA00023014"/>
    </source>
</evidence>
<proteinExistence type="predicted"/>
<dbReference type="Proteomes" id="UP000252770">
    <property type="component" value="Unassembled WGS sequence"/>
</dbReference>
<reference evidence="9 10" key="1">
    <citation type="submission" date="2018-07" db="EMBL/GenBank/DDBJ databases">
        <title>Desertimonas flava gen. nov. sp. nov.</title>
        <authorList>
            <person name="Liu S."/>
        </authorList>
    </citation>
    <scope>NUCLEOTIDE SEQUENCE [LARGE SCALE GENOMIC DNA]</scope>
    <source>
        <strain evidence="9 10">16Sb5-5</strain>
    </source>
</reference>
<organism evidence="9 10">
    <name type="scientific">Desertihabitans brevis</name>
    <dbReference type="NCBI Taxonomy" id="2268447"/>
    <lineage>
        <taxon>Bacteria</taxon>
        <taxon>Bacillati</taxon>
        <taxon>Actinomycetota</taxon>
        <taxon>Actinomycetes</taxon>
        <taxon>Propionibacteriales</taxon>
        <taxon>Propionibacteriaceae</taxon>
        <taxon>Desertihabitans</taxon>
    </lineage>
</organism>
<dbReference type="InterPro" id="IPR009061">
    <property type="entry name" value="DNA-bd_dom_put_sf"/>
</dbReference>
<dbReference type="SMART" id="SM00422">
    <property type="entry name" value="HTH_MERR"/>
    <property type="match status" value="1"/>
</dbReference>
<keyword evidence="4" id="KW-0411">Iron-sulfur</keyword>
<dbReference type="GO" id="GO:0003677">
    <property type="term" value="F:DNA binding"/>
    <property type="evidence" value="ECO:0007669"/>
    <property type="project" value="UniProtKB-KW"/>
</dbReference>
<keyword evidence="5" id="KW-0805">Transcription regulation</keyword>
<keyword evidence="10" id="KW-1185">Reference proteome</keyword>
<dbReference type="CDD" id="cd01110">
    <property type="entry name" value="HTH_SoxR"/>
    <property type="match status" value="1"/>
</dbReference>
<sequence>MPMRSPRDELTIGEVAERSGVAPTALRFYEERGLIESTRNTGNQRRYRRTTLRRIAFIRSARRVGLTLEEIGEALATLPASRTPTRADWARLSQAWRSRLDEQIERLERLRDQLDGCIGCGCLSLDSCALSNPDDALADQGPGAVRLEATGRGRAADRH</sequence>
<feature type="domain" description="HTH merR-type" evidence="8">
    <location>
        <begin position="9"/>
        <end position="77"/>
    </location>
</feature>
<dbReference type="Pfam" id="PF00376">
    <property type="entry name" value="MerR"/>
    <property type="match status" value="1"/>
</dbReference>
<gene>
    <name evidence="9" type="primary">soxR</name>
    <name evidence="9" type="ORF">DT076_02335</name>
</gene>
<dbReference type="InterPro" id="IPR047057">
    <property type="entry name" value="MerR_fam"/>
</dbReference>
<keyword evidence="3" id="KW-0408">Iron</keyword>
<dbReference type="GO" id="GO:0003700">
    <property type="term" value="F:DNA-binding transcription factor activity"/>
    <property type="evidence" value="ECO:0007669"/>
    <property type="project" value="InterPro"/>
</dbReference>
<accession>A0A367YZL8</accession>
<evidence type="ECO:0000256" key="2">
    <source>
        <dbReference type="ARBA" id="ARBA00022723"/>
    </source>
</evidence>
<evidence type="ECO:0000256" key="6">
    <source>
        <dbReference type="ARBA" id="ARBA00023125"/>
    </source>
</evidence>
<dbReference type="Pfam" id="PF09278">
    <property type="entry name" value="MerR-DNA-bind"/>
    <property type="match status" value="1"/>
</dbReference>
<keyword evidence="2" id="KW-0479">Metal-binding</keyword>
<dbReference type="Gene3D" id="1.10.1660.10">
    <property type="match status" value="1"/>
</dbReference>
<comment type="caution">
    <text evidence="9">The sequence shown here is derived from an EMBL/GenBank/DDBJ whole genome shotgun (WGS) entry which is preliminary data.</text>
</comment>
<dbReference type="EMBL" id="QOUI01000001">
    <property type="protein sequence ID" value="RCK71294.1"/>
    <property type="molecule type" value="Genomic_DNA"/>
</dbReference>
<keyword evidence="7" id="KW-0804">Transcription</keyword>
<evidence type="ECO:0000256" key="1">
    <source>
        <dbReference type="ARBA" id="ARBA00022714"/>
    </source>
</evidence>
<dbReference type="InterPro" id="IPR015358">
    <property type="entry name" value="Tscrpt_reg_MerR_DNA-bd"/>
</dbReference>
<dbReference type="InterPro" id="IPR010211">
    <property type="entry name" value="Redox-sen_tscrpt-act_SoxR"/>
</dbReference>
<evidence type="ECO:0000313" key="10">
    <source>
        <dbReference type="Proteomes" id="UP000252770"/>
    </source>
</evidence>
<evidence type="ECO:0000313" key="9">
    <source>
        <dbReference type="EMBL" id="RCK71294.1"/>
    </source>
</evidence>
<dbReference type="AlphaFoldDB" id="A0A367YZL8"/>
<dbReference type="PANTHER" id="PTHR30204">
    <property type="entry name" value="REDOX-CYCLING DRUG-SENSING TRANSCRIPTIONAL ACTIVATOR SOXR"/>
    <property type="match status" value="1"/>
</dbReference>
<dbReference type="PROSITE" id="PS00552">
    <property type="entry name" value="HTH_MERR_1"/>
    <property type="match status" value="1"/>
</dbReference>
<dbReference type="GO" id="GO:0051537">
    <property type="term" value="F:2 iron, 2 sulfur cluster binding"/>
    <property type="evidence" value="ECO:0007669"/>
    <property type="project" value="UniProtKB-KW"/>
</dbReference>
<dbReference type="SUPFAM" id="SSF46955">
    <property type="entry name" value="Putative DNA-binding domain"/>
    <property type="match status" value="1"/>
</dbReference>